<feature type="domain" description="Cas12f1-like TNB" evidence="7">
    <location>
        <begin position="189"/>
        <end position="255"/>
    </location>
</feature>
<accession>T1D2F8</accession>
<comment type="similarity">
    <text evidence="1">In the C-terminal section; belongs to the transposase 35 family.</text>
</comment>
<keyword evidence="5" id="KW-0233">DNA recombination</keyword>
<keyword evidence="3" id="KW-0815">Transposition</keyword>
<evidence type="ECO:0000256" key="4">
    <source>
        <dbReference type="ARBA" id="ARBA00023125"/>
    </source>
</evidence>
<dbReference type="PANTHER" id="PTHR30405:SF25">
    <property type="entry name" value="RNA-GUIDED DNA ENDONUCLEASE INSQ-RELATED"/>
    <property type="match status" value="1"/>
</dbReference>
<dbReference type="InterPro" id="IPR051399">
    <property type="entry name" value="RNA-guided_DNA_endo/Transpos"/>
</dbReference>
<dbReference type="PANTHER" id="PTHR30405">
    <property type="entry name" value="TRANSPOSASE"/>
    <property type="match status" value="1"/>
</dbReference>
<dbReference type="EMBL" id="AUZY01001013">
    <property type="protein sequence ID" value="EQD76620.1"/>
    <property type="molecule type" value="Genomic_DNA"/>
</dbReference>
<comment type="similarity">
    <text evidence="2">In the N-terminal section; belongs to the transposase 2 family.</text>
</comment>
<organism evidence="8">
    <name type="scientific">mine drainage metagenome</name>
    <dbReference type="NCBI Taxonomy" id="410659"/>
    <lineage>
        <taxon>unclassified sequences</taxon>
        <taxon>metagenomes</taxon>
        <taxon>ecological metagenomes</taxon>
    </lineage>
</organism>
<comment type="caution">
    <text evidence="8">The sequence shown here is derived from an EMBL/GenBank/DDBJ whole genome shotgun (WGS) entry which is preliminary data.</text>
</comment>
<feature type="non-terminal residue" evidence="8">
    <location>
        <position position="1"/>
    </location>
</feature>
<dbReference type="GO" id="GO:0003677">
    <property type="term" value="F:DNA binding"/>
    <property type="evidence" value="ECO:0007669"/>
    <property type="project" value="UniProtKB-KW"/>
</dbReference>
<dbReference type="InterPro" id="IPR010095">
    <property type="entry name" value="Cas12f1-like_TNB"/>
</dbReference>
<proteinExistence type="inferred from homology"/>
<name>T1D2F8_9ZZZZ</name>
<feature type="domain" description="Probable transposase IS891/IS1136/IS1341" evidence="6">
    <location>
        <begin position="41"/>
        <end position="162"/>
    </location>
</feature>
<dbReference type="GO" id="GO:0032196">
    <property type="term" value="P:transposition"/>
    <property type="evidence" value="ECO:0007669"/>
    <property type="project" value="UniProtKB-KW"/>
</dbReference>
<sequence>AFPRIFVPKVRWVRFRKSREIVGTLRNATVICKAGRWSVSVQTEREAPEPTPRTAPEIGLDLGVASFSTFSDGTALHPSPEVVRSMKRAEERLRWEQRKLSRKYRKGPKSKNFRKQKLRVARAHEKISNMRLDFLHKISTAISETQAVVFVEDLKIRNMSRSARGTVDAPGKNVRQKSGLNRSILSQGWGIFLTLLDYKLSRNGGRLVRVPPQYTSQTCSACGHVSPENRKTQEAFVCAVCGHAENADANAARNILRAGQARSTCSEAKTFESAA</sequence>
<keyword evidence="4" id="KW-0238">DNA-binding</keyword>
<dbReference type="NCBIfam" id="NF040570">
    <property type="entry name" value="guided_TnpB"/>
    <property type="match status" value="1"/>
</dbReference>
<evidence type="ECO:0000259" key="7">
    <source>
        <dbReference type="Pfam" id="PF07282"/>
    </source>
</evidence>
<evidence type="ECO:0000256" key="3">
    <source>
        <dbReference type="ARBA" id="ARBA00022578"/>
    </source>
</evidence>
<reference evidence="8" key="1">
    <citation type="submission" date="2013-08" db="EMBL/GenBank/DDBJ databases">
        <authorList>
            <person name="Mendez C."/>
            <person name="Richter M."/>
            <person name="Ferrer M."/>
            <person name="Sanchez J."/>
        </authorList>
    </citation>
    <scope>NUCLEOTIDE SEQUENCE</scope>
</reference>
<dbReference type="AlphaFoldDB" id="T1D2F8"/>
<reference evidence="8" key="2">
    <citation type="journal article" date="2014" name="ISME J.">
        <title>Microbial stratification in low pH oxic and suboxic macroscopic growths along an acid mine drainage.</title>
        <authorList>
            <person name="Mendez-Garcia C."/>
            <person name="Mesa V."/>
            <person name="Sprenger R.R."/>
            <person name="Richter M."/>
            <person name="Diez M.S."/>
            <person name="Solano J."/>
            <person name="Bargiela R."/>
            <person name="Golyshina O.V."/>
            <person name="Manteca A."/>
            <person name="Ramos J.L."/>
            <person name="Gallego J.R."/>
            <person name="Llorente I."/>
            <person name="Martins Dos Santos V.A."/>
            <person name="Jensen O.N."/>
            <person name="Pelaez A.I."/>
            <person name="Sanchez J."/>
            <person name="Ferrer M."/>
        </authorList>
    </citation>
    <scope>NUCLEOTIDE SEQUENCE</scope>
</reference>
<evidence type="ECO:0000259" key="6">
    <source>
        <dbReference type="Pfam" id="PF01385"/>
    </source>
</evidence>
<protein>
    <submittedName>
        <fullName evidence="8">Transposase, IS605 OrfB family</fullName>
    </submittedName>
</protein>
<evidence type="ECO:0000256" key="1">
    <source>
        <dbReference type="ARBA" id="ARBA00008761"/>
    </source>
</evidence>
<evidence type="ECO:0000313" key="8">
    <source>
        <dbReference type="EMBL" id="EQD76620.1"/>
    </source>
</evidence>
<dbReference type="Pfam" id="PF01385">
    <property type="entry name" value="OrfB_IS605"/>
    <property type="match status" value="1"/>
</dbReference>
<dbReference type="InterPro" id="IPR001959">
    <property type="entry name" value="Transposase"/>
</dbReference>
<dbReference type="Pfam" id="PF07282">
    <property type="entry name" value="Cas12f1-like_TNB"/>
    <property type="match status" value="1"/>
</dbReference>
<gene>
    <name evidence="8" type="ORF">B1B_01561</name>
</gene>
<evidence type="ECO:0000256" key="5">
    <source>
        <dbReference type="ARBA" id="ARBA00023172"/>
    </source>
</evidence>
<dbReference type="GO" id="GO:0006310">
    <property type="term" value="P:DNA recombination"/>
    <property type="evidence" value="ECO:0007669"/>
    <property type="project" value="UniProtKB-KW"/>
</dbReference>
<evidence type="ECO:0000256" key="2">
    <source>
        <dbReference type="ARBA" id="ARBA00011044"/>
    </source>
</evidence>